<feature type="domain" description="NADP-dependent oxidoreductase" evidence="4">
    <location>
        <begin position="34"/>
        <end position="341"/>
    </location>
</feature>
<reference evidence="5 6" key="1">
    <citation type="submission" date="2015-06" db="EMBL/GenBank/DDBJ databases">
        <title>Talaromyces atroroseus IBT 11181 draft genome.</title>
        <authorList>
            <person name="Rasmussen K.B."/>
            <person name="Rasmussen S."/>
            <person name="Petersen B."/>
            <person name="Sicheritz-Ponten T."/>
            <person name="Mortensen U.H."/>
            <person name="Thrane U."/>
        </authorList>
    </citation>
    <scope>NUCLEOTIDE SEQUENCE [LARGE SCALE GENOMIC DNA]</scope>
    <source>
        <strain evidence="5 6">IBT 11181</strain>
    </source>
</reference>
<comment type="similarity">
    <text evidence="3">Belongs to the aldo/keto reductase family. Aldo/keto reductase 2 subfamily.</text>
</comment>
<dbReference type="GeneID" id="31008879"/>
<keyword evidence="1" id="KW-0521">NADP</keyword>
<gene>
    <name evidence="5" type="ORF">UA08_09123</name>
</gene>
<dbReference type="InterPro" id="IPR050523">
    <property type="entry name" value="AKR_Detox_Biosynth"/>
</dbReference>
<dbReference type="OrthoDB" id="48988at2759"/>
<keyword evidence="2" id="KW-0560">Oxidoreductase</keyword>
<evidence type="ECO:0000313" key="5">
    <source>
        <dbReference type="EMBL" id="OKL55646.1"/>
    </source>
</evidence>
<proteinExistence type="inferred from homology"/>
<dbReference type="AlphaFoldDB" id="A0A1Q5Q725"/>
<evidence type="ECO:0000256" key="1">
    <source>
        <dbReference type="ARBA" id="ARBA00022857"/>
    </source>
</evidence>
<name>A0A1Q5Q725_TALAT</name>
<keyword evidence="6" id="KW-1185">Reference proteome</keyword>
<sequence length="352" mass="40067">MASLPPSVAKSLAETKVDYRLLGASGLRVSVPIVGCMSIGNPEWANWVIGPEKALPLLKAAYDRGVNTWDTANVYSNGDSERVIAQAIKKYNIPRHKLVLMTKAWSCVGEEQFHAYPILSELRRTKDYVNQFDLSRSAIFTAVNNSLERLETDYIDVFWIHRFDPYTPIEETMRALHDLVTAGKIRYLGASSMWTYQFAMMQFCAEKNGWTKFVAMQNRYSLLYREEEREMNKYCNATGVAIVPWGPLAEGQLARPLKARGTTARSDNNDESIRPESVEIISRVEELATKKGWTMSQVTLAWMLKRVTSPIIGFSSVERIDDALSVRGKQLTEEEERYLEEPYTPVEVNSHF</sequence>
<dbReference type="PANTHER" id="PTHR43364">
    <property type="entry name" value="NADH-SPECIFIC METHYLGLYOXAL REDUCTASE-RELATED"/>
    <property type="match status" value="1"/>
</dbReference>
<dbReference type="GO" id="GO:0005829">
    <property type="term" value="C:cytosol"/>
    <property type="evidence" value="ECO:0007669"/>
    <property type="project" value="UniProtKB-ARBA"/>
</dbReference>
<dbReference type="InterPro" id="IPR036812">
    <property type="entry name" value="NAD(P)_OxRdtase_dom_sf"/>
</dbReference>
<dbReference type="EMBL" id="LFMY01000018">
    <property type="protein sequence ID" value="OKL55646.1"/>
    <property type="molecule type" value="Genomic_DNA"/>
</dbReference>
<evidence type="ECO:0000256" key="2">
    <source>
        <dbReference type="ARBA" id="ARBA00023002"/>
    </source>
</evidence>
<dbReference type="Proteomes" id="UP000214365">
    <property type="component" value="Unassembled WGS sequence"/>
</dbReference>
<dbReference type="GO" id="GO:0016491">
    <property type="term" value="F:oxidoreductase activity"/>
    <property type="evidence" value="ECO:0007669"/>
    <property type="project" value="UniProtKB-KW"/>
</dbReference>
<dbReference type="Gene3D" id="3.20.20.100">
    <property type="entry name" value="NADP-dependent oxidoreductase domain"/>
    <property type="match status" value="1"/>
</dbReference>
<accession>A0A1Q5Q725</accession>
<dbReference type="PANTHER" id="PTHR43364:SF9">
    <property type="entry name" value="OXIDOREDUCTASE"/>
    <property type="match status" value="1"/>
</dbReference>
<evidence type="ECO:0000259" key="4">
    <source>
        <dbReference type="Pfam" id="PF00248"/>
    </source>
</evidence>
<evidence type="ECO:0000313" key="6">
    <source>
        <dbReference type="Proteomes" id="UP000214365"/>
    </source>
</evidence>
<dbReference type="STRING" id="1441469.A0A1Q5Q725"/>
<dbReference type="Pfam" id="PF00248">
    <property type="entry name" value="Aldo_ket_red"/>
    <property type="match status" value="1"/>
</dbReference>
<evidence type="ECO:0000256" key="3">
    <source>
        <dbReference type="ARBA" id="ARBA00038157"/>
    </source>
</evidence>
<organism evidence="5 6">
    <name type="scientific">Talaromyces atroroseus</name>
    <dbReference type="NCBI Taxonomy" id="1441469"/>
    <lineage>
        <taxon>Eukaryota</taxon>
        <taxon>Fungi</taxon>
        <taxon>Dikarya</taxon>
        <taxon>Ascomycota</taxon>
        <taxon>Pezizomycotina</taxon>
        <taxon>Eurotiomycetes</taxon>
        <taxon>Eurotiomycetidae</taxon>
        <taxon>Eurotiales</taxon>
        <taxon>Trichocomaceae</taxon>
        <taxon>Talaromyces</taxon>
        <taxon>Talaromyces sect. Trachyspermi</taxon>
    </lineage>
</organism>
<dbReference type="CDD" id="cd19079">
    <property type="entry name" value="AKR_EcYajO-like"/>
    <property type="match status" value="1"/>
</dbReference>
<dbReference type="SUPFAM" id="SSF51430">
    <property type="entry name" value="NAD(P)-linked oxidoreductase"/>
    <property type="match status" value="1"/>
</dbReference>
<dbReference type="RefSeq" id="XP_020115767.1">
    <property type="nucleotide sequence ID" value="XM_020264021.1"/>
</dbReference>
<protein>
    <recommendedName>
        <fullName evidence="4">NADP-dependent oxidoreductase domain-containing protein</fullName>
    </recommendedName>
</protein>
<comment type="caution">
    <text evidence="5">The sequence shown here is derived from an EMBL/GenBank/DDBJ whole genome shotgun (WGS) entry which is preliminary data.</text>
</comment>
<dbReference type="FunFam" id="3.20.20.100:FF:000004">
    <property type="entry name" value="Oxidoreductase, aldo/keto reductase"/>
    <property type="match status" value="1"/>
</dbReference>
<dbReference type="InterPro" id="IPR023210">
    <property type="entry name" value="NADP_OxRdtase_dom"/>
</dbReference>